<dbReference type="Proteomes" id="UP000231383">
    <property type="component" value="Unassembled WGS sequence"/>
</dbReference>
<dbReference type="AlphaFoldDB" id="A0A2M8EXZ8"/>
<evidence type="ECO:0000313" key="2">
    <source>
        <dbReference type="EMBL" id="PJC31047.1"/>
    </source>
</evidence>
<comment type="caution">
    <text evidence="2">The sequence shown here is derived from an EMBL/GenBank/DDBJ whole genome shotgun (WGS) entry which is preliminary data.</text>
</comment>
<evidence type="ECO:0000313" key="3">
    <source>
        <dbReference type="Proteomes" id="UP000231383"/>
    </source>
</evidence>
<sequence length="147" mass="16232">MHKKIVKIIQSGYGKNMKLDKILTIIFGVMIIVVVSLLFVLLKSRSNIPSPSLAPDVQNYTQAPEKDKPFEVPFDYVVTKITTSQIFLEGKNGEISVPQDPDKVTVFFQEGDQTIPASLTDAQIGLEANLTINPGVSAELYLIPNKK</sequence>
<keyword evidence="1" id="KW-0472">Membrane</keyword>
<organism evidence="2 3">
    <name type="scientific">Candidatus Roizmanbacteria bacterium CG_4_9_14_0_2_um_filter_39_13</name>
    <dbReference type="NCBI Taxonomy" id="1974839"/>
    <lineage>
        <taxon>Bacteria</taxon>
        <taxon>Candidatus Roizmaniibacteriota</taxon>
    </lineage>
</organism>
<name>A0A2M8EXZ8_9BACT</name>
<keyword evidence="1" id="KW-1133">Transmembrane helix</keyword>
<feature type="transmembrane region" description="Helical" evidence="1">
    <location>
        <begin position="21"/>
        <end position="42"/>
    </location>
</feature>
<proteinExistence type="predicted"/>
<reference evidence="3" key="1">
    <citation type="submission" date="2017-09" db="EMBL/GenBank/DDBJ databases">
        <title>Depth-based differentiation of microbial function through sediment-hosted aquifers and enrichment of novel symbionts in the deep terrestrial subsurface.</title>
        <authorList>
            <person name="Probst A.J."/>
            <person name="Ladd B."/>
            <person name="Jarett J.K."/>
            <person name="Geller-Mcgrath D.E."/>
            <person name="Sieber C.M.K."/>
            <person name="Emerson J.B."/>
            <person name="Anantharaman K."/>
            <person name="Thomas B.C."/>
            <person name="Malmstrom R."/>
            <person name="Stieglmeier M."/>
            <person name="Klingl A."/>
            <person name="Woyke T."/>
            <person name="Ryan C.M."/>
            <person name="Banfield J.F."/>
        </authorList>
    </citation>
    <scope>NUCLEOTIDE SEQUENCE [LARGE SCALE GENOMIC DNA]</scope>
</reference>
<keyword evidence="1" id="KW-0812">Transmembrane</keyword>
<protein>
    <submittedName>
        <fullName evidence="2">Uncharacterized protein</fullName>
    </submittedName>
</protein>
<evidence type="ECO:0000256" key="1">
    <source>
        <dbReference type="SAM" id="Phobius"/>
    </source>
</evidence>
<accession>A0A2M8EXZ8</accession>
<gene>
    <name evidence="2" type="ORF">CO051_04440</name>
</gene>
<dbReference type="EMBL" id="PFSC01000121">
    <property type="protein sequence ID" value="PJC31047.1"/>
    <property type="molecule type" value="Genomic_DNA"/>
</dbReference>